<evidence type="ECO:0000313" key="2">
    <source>
        <dbReference type="Proteomes" id="UP000032141"/>
    </source>
</evidence>
<dbReference type="EnsemblPlants" id="Bo1g117780.1">
    <property type="protein sequence ID" value="Bo1g117780.1"/>
    <property type="gene ID" value="Bo1g117780"/>
</dbReference>
<name>A0A0D3ACM6_BRAOL</name>
<proteinExistence type="predicted"/>
<dbReference type="AlphaFoldDB" id="A0A0D3ACM6"/>
<reference evidence="1" key="2">
    <citation type="submission" date="2015-03" db="UniProtKB">
        <authorList>
            <consortium name="EnsemblPlants"/>
        </authorList>
    </citation>
    <scope>IDENTIFICATION</scope>
</reference>
<sequence>SYSYSKGILVFLQIFVKPGSDTNCWDCEIPCPTLRHSTPLVARVLFLLEEYLGLLAA</sequence>
<organism evidence="1 2">
    <name type="scientific">Brassica oleracea var. oleracea</name>
    <dbReference type="NCBI Taxonomy" id="109376"/>
    <lineage>
        <taxon>Eukaryota</taxon>
        <taxon>Viridiplantae</taxon>
        <taxon>Streptophyta</taxon>
        <taxon>Embryophyta</taxon>
        <taxon>Tracheophyta</taxon>
        <taxon>Spermatophyta</taxon>
        <taxon>Magnoliopsida</taxon>
        <taxon>eudicotyledons</taxon>
        <taxon>Gunneridae</taxon>
        <taxon>Pentapetalae</taxon>
        <taxon>rosids</taxon>
        <taxon>malvids</taxon>
        <taxon>Brassicales</taxon>
        <taxon>Brassicaceae</taxon>
        <taxon>Brassiceae</taxon>
        <taxon>Brassica</taxon>
    </lineage>
</organism>
<dbReference type="Proteomes" id="UP000032141">
    <property type="component" value="Chromosome C1"/>
</dbReference>
<evidence type="ECO:0000313" key="1">
    <source>
        <dbReference type="EnsemblPlants" id="Bo1g117780.1"/>
    </source>
</evidence>
<dbReference type="HOGENOM" id="CLU_3002596_0_0_1"/>
<keyword evidence="2" id="KW-1185">Reference proteome</keyword>
<reference evidence="1 2" key="1">
    <citation type="journal article" date="2014" name="Genome Biol.">
        <title>Transcriptome and methylome profiling reveals relics of genome dominance in the mesopolyploid Brassica oleracea.</title>
        <authorList>
            <person name="Parkin I.A."/>
            <person name="Koh C."/>
            <person name="Tang H."/>
            <person name="Robinson S.J."/>
            <person name="Kagale S."/>
            <person name="Clarke W.E."/>
            <person name="Town C.D."/>
            <person name="Nixon J."/>
            <person name="Krishnakumar V."/>
            <person name="Bidwell S.L."/>
            <person name="Denoeud F."/>
            <person name="Belcram H."/>
            <person name="Links M.G."/>
            <person name="Just J."/>
            <person name="Clarke C."/>
            <person name="Bender T."/>
            <person name="Huebert T."/>
            <person name="Mason A.S."/>
            <person name="Pires J.C."/>
            <person name="Barker G."/>
            <person name="Moore J."/>
            <person name="Walley P.G."/>
            <person name="Manoli S."/>
            <person name="Batley J."/>
            <person name="Edwards D."/>
            <person name="Nelson M.N."/>
            <person name="Wang X."/>
            <person name="Paterson A.H."/>
            <person name="King G."/>
            <person name="Bancroft I."/>
            <person name="Chalhoub B."/>
            <person name="Sharpe A.G."/>
        </authorList>
    </citation>
    <scope>NUCLEOTIDE SEQUENCE</scope>
    <source>
        <strain evidence="1 2">cv. TO1000</strain>
    </source>
</reference>
<accession>A0A0D3ACM6</accession>
<dbReference type="Gramene" id="Bo1g117780.1">
    <property type="protein sequence ID" value="Bo1g117780.1"/>
    <property type="gene ID" value="Bo1g117780"/>
</dbReference>
<protein>
    <submittedName>
        <fullName evidence="1">Uncharacterized protein</fullName>
    </submittedName>
</protein>